<keyword evidence="2" id="KW-1185">Reference proteome</keyword>
<name>A0A5J6MDQ8_9PROT</name>
<dbReference type="RefSeq" id="WP_151176000.1">
    <property type="nucleotide sequence ID" value="NZ_CP042906.1"/>
</dbReference>
<dbReference type="Proteomes" id="UP000326202">
    <property type="component" value="Chromosome"/>
</dbReference>
<dbReference type="EMBL" id="CP042906">
    <property type="protein sequence ID" value="QEX15559.1"/>
    <property type="molecule type" value="Genomic_DNA"/>
</dbReference>
<dbReference type="KEGG" id="htq:FRZ44_08460"/>
<dbReference type="Pfam" id="PF06833">
    <property type="entry name" value="MdcE"/>
    <property type="match status" value="1"/>
</dbReference>
<dbReference type="Gene3D" id="3.90.226.10">
    <property type="entry name" value="2-enoyl-CoA Hydratase, Chain A, domain 1"/>
    <property type="match status" value="1"/>
</dbReference>
<reference evidence="1 2" key="1">
    <citation type="submission" date="2019-08" db="EMBL/GenBank/DDBJ databases">
        <title>Hyperibacter terrae gen. nov., sp. nov. and Hyperibacter viscosus sp. nov., two new members in the family Rhodospirillaceae isolated from the rhizosphere of Hypericum perforatum.</title>
        <authorList>
            <person name="Noviana Z."/>
        </authorList>
    </citation>
    <scope>NUCLEOTIDE SEQUENCE [LARGE SCALE GENOMIC DNA]</scope>
    <source>
        <strain evidence="1 2">R5913</strain>
    </source>
</reference>
<proteinExistence type="predicted"/>
<sequence>MTLDDILVSLFPGGHDVGKSDGLLLGSGLLKNGGRAAVIGVADRTPLGVDGAIRLSARLLDVLEHGGSDPILVLVDSDSQRMSKRDELLGLNEFLAHLAKCLVFADMQGRSTVALLYGHTAAGAFIATALATRALVALPGAAPAVMDLPSMSKVTKLSVEILEEKAKSTPVFAPGLDNLAQTGAVLATWDEKVSLADQLQALLARTPESGDRRDRLGKTRCGRLKAADIAERVHGLATRSQ</sequence>
<organism evidence="1 2">
    <name type="scientific">Hypericibacter terrae</name>
    <dbReference type="NCBI Taxonomy" id="2602015"/>
    <lineage>
        <taxon>Bacteria</taxon>
        <taxon>Pseudomonadati</taxon>
        <taxon>Pseudomonadota</taxon>
        <taxon>Alphaproteobacteria</taxon>
        <taxon>Rhodospirillales</taxon>
        <taxon>Dongiaceae</taxon>
        <taxon>Hypericibacter</taxon>
    </lineage>
</organism>
<accession>A0A5J6MDQ8</accession>
<protein>
    <submittedName>
        <fullName evidence="1">Malonate decarboxylase subunit gamma</fullName>
    </submittedName>
</protein>
<dbReference type="InterPro" id="IPR029045">
    <property type="entry name" value="ClpP/crotonase-like_dom_sf"/>
</dbReference>
<dbReference type="AlphaFoldDB" id="A0A5J6MDQ8"/>
<gene>
    <name evidence="1" type="primary">mdcE</name>
    <name evidence="1" type="ORF">FRZ44_08460</name>
</gene>
<dbReference type="OrthoDB" id="5984377at2"/>
<evidence type="ECO:0000313" key="2">
    <source>
        <dbReference type="Proteomes" id="UP000326202"/>
    </source>
</evidence>
<evidence type="ECO:0000313" key="1">
    <source>
        <dbReference type="EMBL" id="QEX15559.1"/>
    </source>
</evidence>
<dbReference type="SUPFAM" id="SSF52096">
    <property type="entry name" value="ClpP/crotonase"/>
    <property type="match status" value="1"/>
</dbReference>